<keyword evidence="4 6" id="KW-0663">Pyridoxal phosphate</keyword>
<dbReference type="SUPFAM" id="SSF50621">
    <property type="entry name" value="Alanine racemase C-terminal domain-like"/>
    <property type="match status" value="1"/>
</dbReference>
<dbReference type="Gene3D" id="3.20.20.10">
    <property type="entry name" value="Alanine racemase"/>
    <property type="match status" value="1"/>
</dbReference>
<dbReference type="NCBIfam" id="TIGR00492">
    <property type="entry name" value="alr"/>
    <property type="match status" value="1"/>
</dbReference>
<sequence>MSPPARDDFRPPATRPLVEIDLDALCANFRTLAAASAGATPAAVVKCDGYGLGAAPVAQALAIQEKCRTFFVAYPHEGARLRAALARCAPHATIYVFNGPHEETLAAFDAHRLIPVVNSLEQARLWARARPGAPAALHADTGMNRLGAPAYELDDIAALDGLSVVLVLSHLACSSDPPHEMNPRQRALFEKAAARFPGAARSLAASSGALLPASYHFELTRLGVGLYGVSPLDIPDGRIAPVARLTAPVIQLRNVAAGESVGYARAHVFDAPRRLATLALGYGDGLPRIIGDRGAAFLGGARCPIVGRVSMDLAVLDVTEAPEPVRLGDRAELFGPRLPIEETAAACMTIGYELLTSLGGRVPRRYLWRAAPAGWRAPDDEGM</sequence>
<feature type="binding site" evidence="6 8">
    <location>
        <position position="145"/>
    </location>
    <ligand>
        <name>substrate</name>
    </ligand>
</feature>
<evidence type="ECO:0000256" key="4">
    <source>
        <dbReference type="ARBA" id="ARBA00022898"/>
    </source>
</evidence>
<feature type="active site" description="Proton acceptor; specific for L-alanine" evidence="6">
    <location>
        <position position="263"/>
    </location>
</feature>
<dbReference type="Proteomes" id="UP000198346">
    <property type="component" value="Unassembled WGS sequence"/>
</dbReference>
<dbReference type="OrthoDB" id="9813814at2"/>
<reference evidence="10 11" key="1">
    <citation type="submission" date="2017-07" db="EMBL/GenBank/DDBJ databases">
        <authorList>
            <person name="Sun Z.S."/>
            <person name="Albrecht U."/>
            <person name="Echele G."/>
            <person name="Lee C.C."/>
        </authorList>
    </citation>
    <scope>NUCLEOTIDE SEQUENCE [LARGE SCALE GENOMIC DNA]</scope>
    <source>
        <strain evidence="10 11">CGMCC 1.12710</strain>
    </source>
</reference>
<evidence type="ECO:0000256" key="3">
    <source>
        <dbReference type="ARBA" id="ARBA00013089"/>
    </source>
</evidence>
<comment type="pathway">
    <text evidence="6">Amino-acid biosynthesis; D-alanine biosynthesis; D-alanine from L-alanine: step 1/1.</text>
</comment>
<dbReference type="PRINTS" id="PR00992">
    <property type="entry name" value="ALARACEMASE"/>
</dbReference>
<dbReference type="PANTHER" id="PTHR30511:SF0">
    <property type="entry name" value="ALANINE RACEMASE, CATABOLIC-RELATED"/>
    <property type="match status" value="1"/>
</dbReference>
<proteinExistence type="inferred from homology"/>
<evidence type="ECO:0000256" key="8">
    <source>
        <dbReference type="PIRSR" id="PIRSR600821-52"/>
    </source>
</evidence>
<dbReference type="GO" id="GO:0030632">
    <property type="term" value="P:D-alanine biosynthetic process"/>
    <property type="evidence" value="ECO:0007669"/>
    <property type="project" value="UniProtKB-UniRule"/>
</dbReference>
<evidence type="ECO:0000256" key="6">
    <source>
        <dbReference type="HAMAP-Rule" id="MF_01201"/>
    </source>
</evidence>
<feature type="domain" description="Alanine racemase C-terminal" evidence="9">
    <location>
        <begin position="242"/>
        <end position="367"/>
    </location>
</feature>
<evidence type="ECO:0000259" key="9">
    <source>
        <dbReference type="SMART" id="SM01005"/>
    </source>
</evidence>
<dbReference type="CDD" id="cd00430">
    <property type="entry name" value="PLPDE_III_AR"/>
    <property type="match status" value="1"/>
</dbReference>
<feature type="active site" description="Proton acceptor; specific for D-alanine" evidence="6">
    <location>
        <position position="46"/>
    </location>
</feature>
<comment type="function">
    <text evidence="6">Catalyzes the interconversion of L-alanine and D-alanine. May also act on other amino acids.</text>
</comment>
<dbReference type="EMBL" id="FZQA01000007">
    <property type="protein sequence ID" value="SNT75083.1"/>
    <property type="molecule type" value="Genomic_DNA"/>
</dbReference>
<feature type="modified residue" description="N6-(pyridoxal phosphate)lysine" evidence="6 7">
    <location>
        <position position="46"/>
    </location>
</feature>
<evidence type="ECO:0000256" key="5">
    <source>
        <dbReference type="ARBA" id="ARBA00023235"/>
    </source>
</evidence>
<dbReference type="InterPro" id="IPR029066">
    <property type="entry name" value="PLP-binding_barrel"/>
</dbReference>
<dbReference type="UniPathway" id="UPA00042">
    <property type="reaction ID" value="UER00497"/>
</dbReference>
<name>A0A239PYH9_9PROT</name>
<accession>A0A239PYH9</accession>
<feature type="binding site" evidence="6 8">
    <location>
        <position position="311"/>
    </location>
    <ligand>
        <name>substrate</name>
    </ligand>
</feature>
<gene>
    <name evidence="10" type="ORF">SAMN06297382_2525</name>
</gene>
<comment type="catalytic activity">
    <reaction evidence="1 6">
        <text>L-alanine = D-alanine</text>
        <dbReference type="Rhea" id="RHEA:20249"/>
        <dbReference type="ChEBI" id="CHEBI:57416"/>
        <dbReference type="ChEBI" id="CHEBI:57972"/>
        <dbReference type="EC" id="5.1.1.1"/>
    </reaction>
</comment>
<comment type="cofactor">
    <cofactor evidence="2 6 7">
        <name>pyridoxal 5'-phosphate</name>
        <dbReference type="ChEBI" id="CHEBI:597326"/>
    </cofactor>
</comment>
<dbReference type="InterPro" id="IPR001608">
    <property type="entry name" value="Ala_racemase_N"/>
</dbReference>
<dbReference type="AlphaFoldDB" id="A0A239PYH9"/>
<dbReference type="InterPro" id="IPR009006">
    <property type="entry name" value="Ala_racemase/Decarboxylase_C"/>
</dbReference>
<dbReference type="EC" id="5.1.1.1" evidence="3 6"/>
<evidence type="ECO:0000313" key="11">
    <source>
        <dbReference type="Proteomes" id="UP000198346"/>
    </source>
</evidence>
<keyword evidence="11" id="KW-1185">Reference proteome</keyword>
<dbReference type="PANTHER" id="PTHR30511">
    <property type="entry name" value="ALANINE RACEMASE"/>
    <property type="match status" value="1"/>
</dbReference>
<evidence type="ECO:0000256" key="7">
    <source>
        <dbReference type="PIRSR" id="PIRSR600821-50"/>
    </source>
</evidence>
<dbReference type="SUPFAM" id="SSF51419">
    <property type="entry name" value="PLP-binding barrel"/>
    <property type="match status" value="1"/>
</dbReference>
<dbReference type="InterPro" id="IPR011079">
    <property type="entry name" value="Ala_racemase_C"/>
</dbReference>
<dbReference type="GO" id="GO:0030170">
    <property type="term" value="F:pyridoxal phosphate binding"/>
    <property type="evidence" value="ECO:0007669"/>
    <property type="project" value="UniProtKB-UniRule"/>
</dbReference>
<dbReference type="Gene3D" id="2.40.37.10">
    <property type="entry name" value="Lyase, Ornithine Decarboxylase, Chain A, domain 1"/>
    <property type="match status" value="1"/>
</dbReference>
<keyword evidence="5 6" id="KW-0413">Isomerase</keyword>
<evidence type="ECO:0000256" key="2">
    <source>
        <dbReference type="ARBA" id="ARBA00001933"/>
    </source>
</evidence>
<dbReference type="Pfam" id="PF00842">
    <property type="entry name" value="Ala_racemase_C"/>
    <property type="match status" value="1"/>
</dbReference>
<dbReference type="GO" id="GO:0005829">
    <property type="term" value="C:cytosol"/>
    <property type="evidence" value="ECO:0007669"/>
    <property type="project" value="TreeGrafter"/>
</dbReference>
<protein>
    <recommendedName>
        <fullName evidence="3 6">Alanine racemase</fullName>
        <ecNumber evidence="3 6">5.1.1.1</ecNumber>
    </recommendedName>
</protein>
<dbReference type="Pfam" id="PF01168">
    <property type="entry name" value="Ala_racemase_N"/>
    <property type="match status" value="1"/>
</dbReference>
<dbReference type="SMART" id="SM01005">
    <property type="entry name" value="Ala_racemase_C"/>
    <property type="match status" value="1"/>
</dbReference>
<dbReference type="InterPro" id="IPR000821">
    <property type="entry name" value="Ala_racemase"/>
</dbReference>
<dbReference type="GO" id="GO:0008784">
    <property type="term" value="F:alanine racemase activity"/>
    <property type="evidence" value="ECO:0007669"/>
    <property type="project" value="UniProtKB-UniRule"/>
</dbReference>
<dbReference type="RefSeq" id="WP_089412970.1">
    <property type="nucleotide sequence ID" value="NZ_FZQA01000007.1"/>
</dbReference>
<comment type="similarity">
    <text evidence="6">Belongs to the alanine racemase family.</text>
</comment>
<evidence type="ECO:0000313" key="10">
    <source>
        <dbReference type="EMBL" id="SNT75083.1"/>
    </source>
</evidence>
<evidence type="ECO:0000256" key="1">
    <source>
        <dbReference type="ARBA" id="ARBA00000316"/>
    </source>
</evidence>
<dbReference type="HAMAP" id="MF_01201">
    <property type="entry name" value="Ala_racemase"/>
    <property type="match status" value="1"/>
</dbReference>
<organism evidence="10 11">
    <name type="scientific">Amphiplicatus metriothermophilus</name>
    <dbReference type="NCBI Taxonomy" id="1519374"/>
    <lineage>
        <taxon>Bacteria</taxon>
        <taxon>Pseudomonadati</taxon>
        <taxon>Pseudomonadota</taxon>
        <taxon>Alphaproteobacteria</taxon>
        <taxon>Parvularculales</taxon>
        <taxon>Parvularculaceae</taxon>
        <taxon>Amphiplicatus</taxon>
    </lineage>
</organism>